<evidence type="ECO:0000313" key="2">
    <source>
        <dbReference type="EMBL" id="ATZ57518.1"/>
    </source>
</evidence>
<dbReference type="RefSeq" id="XP_001553666.1">
    <property type="nucleotide sequence ID" value="XM_001553616.2"/>
</dbReference>
<evidence type="ECO:0000259" key="1">
    <source>
        <dbReference type="Pfam" id="PF12697"/>
    </source>
</evidence>
<reference evidence="2 3" key="1">
    <citation type="journal article" date="2011" name="PLoS Genet.">
        <title>Genomic analysis of the necrotrophic fungal pathogens Sclerotinia sclerotiorum and Botrytis cinerea.</title>
        <authorList>
            <person name="Amselem J."/>
            <person name="Cuomo C.A."/>
            <person name="van Kan J.A."/>
            <person name="Viaud M."/>
            <person name="Benito E.P."/>
            <person name="Couloux A."/>
            <person name="Coutinho P.M."/>
            <person name="de Vries R.P."/>
            <person name="Dyer P.S."/>
            <person name="Fillinger S."/>
            <person name="Fournier E."/>
            <person name="Gout L."/>
            <person name="Hahn M."/>
            <person name="Kohn L."/>
            <person name="Lapalu N."/>
            <person name="Plummer K.M."/>
            <person name="Pradier J.M."/>
            <person name="Quevillon E."/>
            <person name="Sharon A."/>
            <person name="Simon A."/>
            <person name="ten Have A."/>
            <person name="Tudzynski B."/>
            <person name="Tudzynski P."/>
            <person name="Wincker P."/>
            <person name="Andrew M."/>
            <person name="Anthouard V."/>
            <person name="Beever R.E."/>
            <person name="Beffa R."/>
            <person name="Benoit I."/>
            <person name="Bouzid O."/>
            <person name="Brault B."/>
            <person name="Chen Z."/>
            <person name="Choquer M."/>
            <person name="Collemare J."/>
            <person name="Cotton P."/>
            <person name="Danchin E.G."/>
            <person name="Da Silva C."/>
            <person name="Gautier A."/>
            <person name="Giraud C."/>
            <person name="Giraud T."/>
            <person name="Gonzalez C."/>
            <person name="Grossetete S."/>
            <person name="Guldener U."/>
            <person name="Henrissat B."/>
            <person name="Howlett B.J."/>
            <person name="Kodira C."/>
            <person name="Kretschmer M."/>
            <person name="Lappartient A."/>
            <person name="Leroch M."/>
            <person name="Levis C."/>
            <person name="Mauceli E."/>
            <person name="Neuveglise C."/>
            <person name="Oeser B."/>
            <person name="Pearson M."/>
            <person name="Poulain J."/>
            <person name="Poussereau N."/>
            <person name="Quesneville H."/>
            <person name="Rascle C."/>
            <person name="Schumacher J."/>
            <person name="Segurens B."/>
            <person name="Sexton A."/>
            <person name="Silva E."/>
            <person name="Sirven C."/>
            <person name="Soanes D.M."/>
            <person name="Talbot N.J."/>
            <person name="Templeton M."/>
            <person name="Yandava C."/>
            <person name="Yarden O."/>
            <person name="Zeng Q."/>
            <person name="Rollins J.A."/>
            <person name="Lebrun M.H."/>
            <person name="Dickman M."/>
        </authorList>
    </citation>
    <scope>NUCLEOTIDE SEQUENCE [LARGE SCALE GENOMIC DNA]</scope>
    <source>
        <strain evidence="2 3">B05.10</strain>
    </source>
</reference>
<dbReference type="OMA" id="HSMGCAQ"/>
<accession>A0A384K3Z6</accession>
<dbReference type="GeneID" id="5434205"/>
<dbReference type="OrthoDB" id="94039at2759"/>
<keyword evidence="3" id="KW-1185">Reference proteome</keyword>
<reference evidence="2 3" key="2">
    <citation type="journal article" date="2012" name="Eukaryot. Cell">
        <title>Genome update of Botrytis cinerea strains B05.10 and T4.</title>
        <authorList>
            <person name="Staats M."/>
            <person name="van Kan J.A."/>
        </authorList>
    </citation>
    <scope>NUCLEOTIDE SEQUENCE [LARGE SCALE GENOMIC DNA]</scope>
    <source>
        <strain evidence="2 3">B05.10</strain>
    </source>
</reference>
<dbReference type="InterPro" id="IPR000073">
    <property type="entry name" value="AB_hydrolase_1"/>
</dbReference>
<organism evidence="2 3">
    <name type="scientific">Botryotinia fuckeliana (strain B05.10)</name>
    <name type="common">Noble rot fungus</name>
    <name type="synonym">Botrytis cinerea</name>
    <dbReference type="NCBI Taxonomy" id="332648"/>
    <lineage>
        <taxon>Eukaryota</taxon>
        <taxon>Fungi</taxon>
        <taxon>Dikarya</taxon>
        <taxon>Ascomycota</taxon>
        <taxon>Pezizomycotina</taxon>
        <taxon>Leotiomycetes</taxon>
        <taxon>Helotiales</taxon>
        <taxon>Sclerotiniaceae</taxon>
        <taxon>Botrytis</taxon>
    </lineage>
</organism>
<dbReference type="Gene3D" id="3.40.50.1820">
    <property type="entry name" value="alpha/beta hydrolase"/>
    <property type="match status" value="1"/>
</dbReference>
<feature type="domain" description="AB hydrolase-1" evidence="1">
    <location>
        <begin position="59"/>
        <end position="210"/>
    </location>
</feature>
<sequence length="423" mass="48123">MSSSYFNVFEHTIPCQHLREYPRSTRTRQEDVLQLAIKQYEPIHRNDLQDNAVTIIATHANGFVKEAYEPLWDELLQLSENLGFQIRNIWIADVSNQGASGVMNENLQGDDNSYFDHSRDLLQMVNTFREHMIRPIIGIGHSFGATQLVGLSVMHPRLFTSLVLLEPIVQSSPPPGPNVARSSSYRLDLWPSLSAASDAFRQNKFFAGLDPRVIDNILKHGIRKIPTSLYPLSETAKEGAYTLTTTKHQEVWSFLRPNFEGRDAQASQNRLDHLLFPDISMAQRGLLFYRPEISIAQEYLVYLRPSVLYIYGAKSYLSAPDRQNEEMERTGSGLGGSGGVKMGQVEKHVFENLGHMAPLEDIRGCTKVIGEWMEKKLTQFKADEEALNKYDPQKSTNDMLIMSQKWLDLVKLPMPLKLRKANL</sequence>
<dbReference type="SUPFAM" id="SSF53474">
    <property type="entry name" value="alpha/beta-Hydrolases"/>
    <property type="match status" value="1"/>
</dbReference>
<protein>
    <recommendedName>
        <fullName evidence="1">AB hydrolase-1 domain-containing protein</fullName>
    </recommendedName>
</protein>
<name>A0A384K3Z6_BOTFB</name>
<reference evidence="2 3" key="3">
    <citation type="journal article" date="2017" name="Mol. Plant Pathol.">
        <title>A gapless genome sequence of the fungus Botrytis cinerea.</title>
        <authorList>
            <person name="Van Kan J.A."/>
            <person name="Stassen J.H."/>
            <person name="Mosbach A."/>
            <person name="Van Der Lee T.A."/>
            <person name="Faino L."/>
            <person name="Farmer A.D."/>
            <person name="Papasotiriou D.G."/>
            <person name="Zhou S."/>
            <person name="Seidl M.F."/>
            <person name="Cottam E."/>
            <person name="Edel D."/>
            <person name="Hahn M."/>
            <person name="Schwartz D.C."/>
            <person name="Dietrich R.A."/>
            <person name="Widdison S."/>
            <person name="Scalliet G."/>
        </authorList>
    </citation>
    <scope>NUCLEOTIDE SEQUENCE [LARGE SCALE GENOMIC DNA]</scope>
    <source>
        <strain evidence="2 3">B05.10</strain>
    </source>
</reference>
<dbReference type="InterPro" id="IPR029058">
    <property type="entry name" value="AB_hydrolase_fold"/>
</dbReference>
<dbReference type="Proteomes" id="UP000001798">
    <property type="component" value="Chromosome 15"/>
</dbReference>
<dbReference type="AlphaFoldDB" id="A0A384K3Z6"/>
<dbReference type="KEGG" id="bfu:BCIN_15g00930"/>
<dbReference type="Pfam" id="PF12697">
    <property type="entry name" value="Abhydrolase_6"/>
    <property type="match status" value="1"/>
</dbReference>
<evidence type="ECO:0000313" key="3">
    <source>
        <dbReference type="Proteomes" id="UP000001798"/>
    </source>
</evidence>
<dbReference type="EMBL" id="CP009819">
    <property type="protein sequence ID" value="ATZ57518.1"/>
    <property type="molecule type" value="Genomic_DNA"/>
</dbReference>
<gene>
    <name evidence="2" type="ORF">BCIN_15g00930</name>
</gene>
<dbReference type="VEuPathDB" id="FungiDB:Bcin15g00930"/>
<proteinExistence type="predicted"/>